<dbReference type="Proteomes" id="UP000824124">
    <property type="component" value="Unassembled WGS sequence"/>
</dbReference>
<name>A0A9D1HKL3_9FIRM</name>
<reference evidence="8" key="1">
    <citation type="submission" date="2020-10" db="EMBL/GenBank/DDBJ databases">
        <authorList>
            <person name="Gilroy R."/>
        </authorList>
    </citation>
    <scope>NUCLEOTIDE SEQUENCE</scope>
    <source>
        <strain evidence="8">2830</strain>
    </source>
</reference>
<evidence type="ECO:0000256" key="2">
    <source>
        <dbReference type="ARBA" id="ARBA00023015"/>
    </source>
</evidence>
<dbReference type="PANTHER" id="PTHR34824">
    <property type="entry name" value="HEAT-INDUCIBLE TRANSCRIPTION REPRESSOR HRCA"/>
    <property type="match status" value="1"/>
</dbReference>
<dbReference type="GO" id="GO:0045892">
    <property type="term" value="P:negative regulation of DNA-templated transcription"/>
    <property type="evidence" value="ECO:0007669"/>
    <property type="project" value="TreeGrafter"/>
</dbReference>
<protein>
    <submittedName>
        <fullName evidence="8">Heat-inducible transcription repressor HrcA</fullName>
    </submittedName>
</protein>
<dbReference type="InterPro" id="IPR002571">
    <property type="entry name" value="HrcA"/>
</dbReference>
<reference evidence="8" key="2">
    <citation type="journal article" date="2021" name="PeerJ">
        <title>Extensive microbial diversity within the chicken gut microbiome revealed by metagenomics and culture.</title>
        <authorList>
            <person name="Gilroy R."/>
            <person name="Ravi A."/>
            <person name="Getino M."/>
            <person name="Pursley I."/>
            <person name="Horton D.L."/>
            <person name="Alikhan N.F."/>
            <person name="Baker D."/>
            <person name="Gharbi K."/>
            <person name="Hall N."/>
            <person name="Watson M."/>
            <person name="Adriaenssens E.M."/>
            <person name="Foster-Nyarko E."/>
            <person name="Jarju S."/>
            <person name="Secka A."/>
            <person name="Antonio M."/>
            <person name="Oren A."/>
            <person name="Chaudhuri R.R."/>
            <person name="La Ragione R."/>
            <person name="Hildebrand F."/>
            <person name="Pallen M.J."/>
        </authorList>
    </citation>
    <scope>NUCLEOTIDE SEQUENCE</scope>
    <source>
        <strain evidence="8">2830</strain>
    </source>
</reference>
<keyword evidence="4" id="KW-0804">Transcription</keyword>
<dbReference type="InterPro" id="IPR005104">
    <property type="entry name" value="WHTH_HrcA_DNA-bd"/>
</dbReference>
<keyword evidence="2" id="KW-0805">Transcription regulation</keyword>
<evidence type="ECO:0000256" key="4">
    <source>
        <dbReference type="ARBA" id="ARBA00023163"/>
    </source>
</evidence>
<evidence type="ECO:0000259" key="7">
    <source>
        <dbReference type="Pfam" id="PF03444"/>
    </source>
</evidence>
<keyword evidence="1" id="KW-0678">Repressor</keyword>
<dbReference type="InterPro" id="IPR036388">
    <property type="entry name" value="WH-like_DNA-bd_sf"/>
</dbReference>
<evidence type="ECO:0000259" key="6">
    <source>
        <dbReference type="Pfam" id="PF01628"/>
    </source>
</evidence>
<evidence type="ECO:0000256" key="5">
    <source>
        <dbReference type="ARBA" id="ARBA00055319"/>
    </source>
</evidence>
<dbReference type="GO" id="GO:0003677">
    <property type="term" value="F:DNA binding"/>
    <property type="evidence" value="ECO:0007669"/>
    <property type="project" value="InterPro"/>
</dbReference>
<comment type="caution">
    <text evidence="8">The sequence shown here is derived from an EMBL/GenBank/DDBJ whole genome shotgun (WGS) entry which is preliminary data.</text>
</comment>
<dbReference type="AlphaFoldDB" id="A0A9D1HKL3"/>
<dbReference type="FunFam" id="1.10.10.10:FF:000049">
    <property type="entry name" value="Heat-inducible transcription repressor HrcA"/>
    <property type="match status" value="1"/>
</dbReference>
<organism evidence="8 9">
    <name type="scientific">Candidatus Avidehalobacter gallistercoris</name>
    <dbReference type="NCBI Taxonomy" id="2840694"/>
    <lineage>
        <taxon>Bacteria</taxon>
        <taxon>Bacillati</taxon>
        <taxon>Bacillota</taxon>
        <taxon>Clostridia</taxon>
        <taxon>Eubacteriales</taxon>
        <taxon>Peptococcaceae</taxon>
        <taxon>Peptococcaceae incertae sedis</taxon>
        <taxon>Candidatus Avidehalobacter</taxon>
    </lineage>
</organism>
<dbReference type="Gene3D" id="1.10.10.10">
    <property type="entry name" value="Winged helix-like DNA-binding domain superfamily/Winged helix DNA-binding domain"/>
    <property type="match status" value="1"/>
</dbReference>
<dbReference type="Pfam" id="PF01628">
    <property type="entry name" value="HrcA"/>
    <property type="match status" value="1"/>
</dbReference>
<dbReference type="NCBIfam" id="TIGR00331">
    <property type="entry name" value="hrcA"/>
    <property type="match status" value="1"/>
</dbReference>
<dbReference type="Pfam" id="PF03444">
    <property type="entry name" value="WHD_HrcA"/>
    <property type="match status" value="1"/>
</dbReference>
<evidence type="ECO:0000256" key="3">
    <source>
        <dbReference type="ARBA" id="ARBA00023016"/>
    </source>
</evidence>
<comment type="function">
    <text evidence="5">Negative regulator of class I heat shock genes (grpE-dnaK-dnaJ and groELS operons). Prevents heat-shock induction of these operons.</text>
</comment>
<dbReference type="EMBL" id="DVMH01000035">
    <property type="protein sequence ID" value="HIU10989.1"/>
    <property type="molecule type" value="Genomic_DNA"/>
</dbReference>
<feature type="non-terminal residue" evidence="8">
    <location>
        <position position="236"/>
    </location>
</feature>
<accession>A0A9D1HKL3</accession>
<dbReference type="InterPro" id="IPR021153">
    <property type="entry name" value="HrcA_C"/>
</dbReference>
<evidence type="ECO:0000313" key="8">
    <source>
        <dbReference type="EMBL" id="HIU10989.1"/>
    </source>
</evidence>
<dbReference type="SUPFAM" id="SSF46785">
    <property type="entry name" value="Winged helix' DNA-binding domain"/>
    <property type="match status" value="1"/>
</dbReference>
<dbReference type="PANTHER" id="PTHR34824:SF1">
    <property type="entry name" value="HEAT-INDUCIBLE TRANSCRIPTION REPRESSOR HRCA"/>
    <property type="match status" value="1"/>
</dbReference>
<feature type="domain" description="Heat-inducible transcription repressor HrcA C-terminal" evidence="6">
    <location>
        <begin position="105"/>
        <end position="228"/>
    </location>
</feature>
<proteinExistence type="inferred from homology"/>
<dbReference type="HAMAP" id="MF_00081">
    <property type="entry name" value="HrcA"/>
    <property type="match status" value="1"/>
</dbReference>
<gene>
    <name evidence="8" type="primary">hrcA</name>
    <name evidence="8" type="ORF">IAB00_07140</name>
</gene>
<feature type="domain" description="Winged helix-turn-helix transcription repressor HrcA DNA-binding" evidence="7">
    <location>
        <begin position="5"/>
        <end position="71"/>
    </location>
</feature>
<keyword evidence="3" id="KW-0346">Stress response</keyword>
<sequence length="236" mass="27090">MDERKKQILHAVIRDYVDVGEPVGSRTIAKKYDLGISPATIRNEMSDLEEMGFIRQPHASAGRVPSDKGYRYYVDNLMEPEEKLLSDEEQQQVADFFRNCAAEMEQLFQQSCRLLSSMTNYTAMLVKPRLADSVLERFKLVRLNEGQLLAIMITDDGKIHNKIMNMANELSDAKLAELETVLQERLLGRSLADVTDSLVAEAAKHLLEQQNLLRQTFDLLRELLFDYQDEDIHNKP</sequence>
<dbReference type="SUPFAM" id="SSF55781">
    <property type="entry name" value="GAF domain-like"/>
    <property type="match status" value="1"/>
</dbReference>
<evidence type="ECO:0000313" key="9">
    <source>
        <dbReference type="Proteomes" id="UP000824124"/>
    </source>
</evidence>
<dbReference type="InterPro" id="IPR036390">
    <property type="entry name" value="WH_DNA-bd_sf"/>
</dbReference>
<evidence type="ECO:0000256" key="1">
    <source>
        <dbReference type="ARBA" id="ARBA00022491"/>
    </source>
</evidence>